<sequence length="96" mass="10871">MKRRCSIHQWLLAAISIILLAALVTASESALHREEEEALPYKLLLLSHHRMLLVRAPRVHHPRPRPPLANGDDGEIDPRYSIEKRLVPGGPNPLHN</sequence>
<keyword evidence="3" id="KW-0221">Differentiation</keyword>
<organism evidence="7 8">
    <name type="scientific">Genlisea aurea</name>
    <dbReference type="NCBI Taxonomy" id="192259"/>
    <lineage>
        <taxon>Eukaryota</taxon>
        <taxon>Viridiplantae</taxon>
        <taxon>Streptophyta</taxon>
        <taxon>Embryophyta</taxon>
        <taxon>Tracheophyta</taxon>
        <taxon>Spermatophyta</taxon>
        <taxon>Magnoliopsida</taxon>
        <taxon>eudicotyledons</taxon>
        <taxon>Gunneridae</taxon>
        <taxon>Pentapetalae</taxon>
        <taxon>asterids</taxon>
        <taxon>lamiids</taxon>
        <taxon>Lamiales</taxon>
        <taxon>Lentibulariaceae</taxon>
        <taxon>Genlisea</taxon>
    </lineage>
</organism>
<evidence type="ECO:0000256" key="2">
    <source>
        <dbReference type="ARBA" id="ARBA00022473"/>
    </source>
</evidence>
<dbReference type="InterPro" id="IPR039618">
    <property type="entry name" value="CLE9-13"/>
</dbReference>
<evidence type="ECO:0000256" key="6">
    <source>
        <dbReference type="SAM" id="SignalP"/>
    </source>
</evidence>
<comment type="caution">
    <text evidence="7">The sequence shown here is derived from an EMBL/GenBank/DDBJ whole genome shotgun (WGS) entry which is preliminary data.</text>
</comment>
<dbReference type="PANTHER" id="PTHR34359">
    <property type="entry name" value="CLAVATA3/ESR (CLE)-RELATED PROTEIN 10"/>
    <property type="match status" value="1"/>
</dbReference>
<dbReference type="EMBL" id="AUSU01006999">
    <property type="protein sequence ID" value="EPS61224.1"/>
    <property type="molecule type" value="Genomic_DNA"/>
</dbReference>
<feature type="chain" id="PRO_5004549333" evidence="6">
    <location>
        <begin position="27"/>
        <end position="96"/>
    </location>
</feature>
<proteinExistence type="inferred from homology"/>
<dbReference type="PANTHER" id="PTHR34359:SF24">
    <property type="entry name" value="INACTIVE PROTEIN FON2 SPARE1"/>
    <property type="match status" value="1"/>
</dbReference>
<evidence type="ECO:0000256" key="5">
    <source>
        <dbReference type="SAM" id="MobiDB-lite"/>
    </source>
</evidence>
<comment type="similarity">
    <text evidence="1">Belongs to the CLV3/ESR signal peptide family.</text>
</comment>
<name>S8C3I0_9LAMI</name>
<evidence type="ECO:0000256" key="4">
    <source>
        <dbReference type="ARBA" id="ARBA00023278"/>
    </source>
</evidence>
<feature type="signal peptide" evidence="6">
    <location>
        <begin position="1"/>
        <end position="26"/>
    </location>
</feature>
<protein>
    <submittedName>
        <fullName evidence="7">Uncharacterized protein</fullName>
    </submittedName>
</protein>
<dbReference type="AlphaFoldDB" id="S8C3I0"/>
<dbReference type="Proteomes" id="UP000015453">
    <property type="component" value="Unassembled WGS sequence"/>
</dbReference>
<keyword evidence="2" id="KW-0217">Developmental protein</keyword>
<dbReference type="GO" id="GO:0030154">
    <property type="term" value="P:cell differentiation"/>
    <property type="evidence" value="ECO:0007669"/>
    <property type="project" value="UniProtKB-KW"/>
</dbReference>
<feature type="region of interest" description="Disordered" evidence="5">
    <location>
        <begin position="57"/>
        <end position="96"/>
    </location>
</feature>
<evidence type="ECO:0000256" key="3">
    <source>
        <dbReference type="ARBA" id="ARBA00022782"/>
    </source>
</evidence>
<feature type="compositionally biased region" description="Basic and acidic residues" evidence="5">
    <location>
        <begin position="76"/>
        <end position="86"/>
    </location>
</feature>
<accession>S8C3I0</accession>
<evidence type="ECO:0000313" key="7">
    <source>
        <dbReference type="EMBL" id="EPS61224.1"/>
    </source>
</evidence>
<gene>
    <name evidence="7" type="ORF">M569_13577</name>
</gene>
<keyword evidence="8" id="KW-1185">Reference proteome</keyword>
<keyword evidence="4" id="KW-0379">Hydroxylation</keyword>
<reference evidence="7 8" key="1">
    <citation type="journal article" date="2013" name="BMC Genomics">
        <title>The miniature genome of a carnivorous plant Genlisea aurea contains a low number of genes and short non-coding sequences.</title>
        <authorList>
            <person name="Leushkin E.V."/>
            <person name="Sutormin R.A."/>
            <person name="Nabieva E.R."/>
            <person name="Penin A.A."/>
            <person name="Kondrashov A.S."/>
            <person name="Logacheva M.D."/>
        </authorList>
    </citation>
    <scope>NUCLEOTIDE SEQUENCE [LARGE SCALE GENOMIC DNA]</scope>
</reference>
<keyword evidence="6" id="KW-0732">Signal</keyword>
<evidence type="ECO:0000313" key="8">
    <source>
        <dbReference type="Proteomes" id="UP000015453"/>
    </source>
</evidence>
<evidence type="ECO:0000256" key="1">
    <source>
        <dbReference type="ARBA" id="ARBA00005416"/>
    </source>
</evidence>